<evidence type="ECO:0000259" key="1">
    <source>
        <dbReference type="SMART" id="SM00487"/>
    </source>
</evidence>
<proteinExistence type="predicted"/>
<dbReference type="InterPro" id="IPR014001">
    <property type="entry name" value="Helicase_ATP-bd"/>
</dbReference>
<evidence type="ECO:0000313" key="2">
    <source>
        <dbReference type="EMBL" id="QHU18187.1"/>
    </source>
</evidence>
<dbReference type="SMART" id="SM00487">
    <property type="entry name" value="DEXDc"/>
    <property type="match status" value="1"/>
</dbReference>
<feature type="domain" description="Helicase ATP-binding" evidence="1">
    <location>
        <begin position="184"/>
        <end position="487"/>
    </location>
</feature>
<dbReference type="EMBL" id="MN740925">
    <property type="protein sequence ID" value="QHU18187.1"/>
    <property type="molecule type" value="Genomic_DNA"/>
</dbReference>
<name>A0A6C0KN46_9ZZZZ</name>
<protein>
    <recommendedName>
        <fullName evidence="1">Helicase ATP-binding domain-containing protein</fullName>
    </recommendedName>
</protein>
<sequence length="1330" mass="147354">MAAARPKLIFGAAQGVPKISLATNSEVQEYSVLGEDQTGDLTLLARLPPSSEKAKLPLSQPRLQSEEQTKKVAAVIKVPPGPDPTINTEADSALDDAIGIPQPQINPNEPSKYGDESLQKIANEIREEDTENPYAQQTTIYPLQSRLGFQKQILKVFSSFIKIPEFGKEPDFDACKKIGAGAQQQVEMYEYQKFVREYVKQATPYRGLLVYHGLGSGKTCSAIAAAEALFSVSNKKIIVMTPSSLRYNFIREVSFCGFRHFRYQNHWVKLDATEPTIRLFAKEILSLPDSFFRKTKTLWVPDFSQESNFKSLDDESRKQIVAQLETQITNRIQFVNYNGITSSHLKEIACAPLDEEGNGFFDNAVIVVDEIHNLTRLMQGTIEPYLTALPGLKRKVPLEPVTPGHWTPELCKKTTDPRRPYLTNYKRGFLLYRLLAGARNSKIIGLSGTPLINFPEEIAILTNLLGGYIHTSSFTISPSSEENRTKIRALLTENRFVDFEDIELLGVSMKVIFTLLPEGMEKVTDPQGVLGVQRVAPGVQTPTIQEVTTGLLGKLSAANMRLIGTPEFKSEPLLPPIGEEFREKFLDADGTTLKNTVVLRKRLQGLISYYRGSKKELMPTVTVDEVIKVPFSPYSQAEYQRIRGEELKQQLEKKKDQQAVQGVTGKMANLWADIYELTKLKQPNSYRMASRQACNFTFPEGIVRPRPRDSQDIQAEVGNEKDDIIEAELDQEVKGEVTDSAASAAAASAAAAAEDAAIDDGAKAEAVAEAREAGQEKEAEQIAKEDEPILIAEAPAIPGAPIPAVEPKAEAPQAKKTLTGAQLIMQQQAKKKEECKKGILPGEKYEVATRRSKECLKLFASQKLRLFAPGKKLQDEVKAGSEPDPERLAKYSPKYATILKKILEAPGSSLIYSQFLDMEGIGIFTTVLEINDFHRIDIRADETGTMRFSDLTIANLKKGPGVNRYLSFTGGEAPALRNMALKVFNSKFSDNTFTELPPEMSQVLVEAGYTGNLVGNLCRVFCITSAGAEGLSLRNVRRVHIMEPFWNHVRTDQVKGRAVRICSHIDLDYSADPLLNQRTVEVYTYCSVFDSQALIKPDGSAGFPRIDQTILNGDGVKPREAEKLGFTVPPGATDYVITSDEYLHQISQRKKKVLQNIQDLMKTNAVDCQINQYENEEEGLACITLPGTPQQYAFHPNLMKDIAETSTKFRDADLKPVAPLPSAEVEEARAVFASADADAGKAQGQKQATPLTQAPVAKQLQPQVQPKPTLRAYEIIVNKVPYLAVPVLPKGQSIPFIFDLYSRGDIRRTKKIGRSIADSRGNPTSDIELF</sequence>
<dbReference type="InterPro" id="IPR027417">
    <property type="entry name" value="P-loop_NTPase"/>
</dbReference>
<accession>A0A6C0KN46</accession>
<dbReference type="SUPFAM" id="SSF52540">
    <property type="entry name" value="P-loop containing nucleoside triphosphate hydrolases"/>
    <property type="match status" value="2"/>
</dbReference>
<organism evidence="2">
    <name type="scientific">viral metagenome</name>
    <dbReference type="NCBI Taxonomy" id="1070528"/>
    <lineage>
        <taxon>unclassified sequences</taxon>
        <taxon>metagenomes</taxon>
        <taxon>organismal metagenomes</taxon>
    </lineage>
</organism>
<dbReference type="Gene3D" id="3.40.50.300">
    <property type="entry name" value="P-loop containing nucleotide triphosphate hydrolases"/>
    <property type="match status" value="2"/>
</dbReference>
<reference evidence="2" key="1">
    <citation type="journal article" date="2020" name="Nature">
        <title>Giant virus diversity and host interactions through global metagenomics.</title>
        <authorList>
            <person name="Schulz F."/>
            <person name="Roux S."/>
            <person name="Paez-Espino D."/>
            <person name="Jungbluth S."/>
            <person name="Walsh D.A."/>
            <person name="Denef V.J."/>
            <person name="McMahon K.D."/>
            <person name="Konstantinidis K.T."/>
            <person name="Eloe-Fadrosh E.A."/>
            <person name="Kyrpides N.C."/>
            <person name="Woyke T."/>
        </authorList>
    </citation>
    <scope>NUCLEOTIDE SEQUENCE</scope>
    <source>
        <strain evidence="2">GVMAG-S-3300013006-138</strain>
    </source>
</reference>